<dbReference type="AlphaFoldDB" id="A0A0K0E0K7"/>
<organism evidence="3">
    <name type="scientific">Strongyloides stercoralis</name>
    <name type="common">Threadworm</name>
    <dbReference type="NCBI Taxonomy" id="6248"/>
    <lineage>
        <taxon>Eukaryota</taxon>
        <taxon>Metazoa</taxon>
        <taxon>Ecdysozoa</taxon>
        <taxon>Nematoda</taxon>
        <taxon>Chromadorea</taxon>
        <taxon>Rhabditida</taxon>
        <taxon>Tylenchina</taxon>
        <taxon>Panagrolaimomorpha</taxon>
        <taxon>Strongyloidoidea</taxon>
        <taxon>Strongyloididae</taxon>
        <taxon>Strongyloides</taxon>
    </lineage>
</organism>
<keyword evidence="1" id="KW-0175">Coiled coil</keyword>
<evidence type="ECO:0000256" key="1">
    <source>
        <dbReference type="SAM" id="Coils"/>
    </source>
</evidence>
<dbReference type="Proteomes" id="UP000035681">
    <property type="component" value="Unplaced"/>
</dbReference>
<protein>
    <submittedName>
        <fullName evidence="4">WH2 domain-containing protein</fullName>
    </submittedName>
</protein>
<evidence type="ECO:0000313" key="2">
    <source>
        <dbReference type="Proteomes" id="UP000035681"/>
    </source>
</evidence>
<feature type="coiled-coil region" evidence="1">
    <location>
        <begin position="213"/>
        <end position="240"/>
    </location>
</feature>
<keyword evidence="2" id="KW-1185">Reference proteome</keyword>
<reference evidence="3" key="1">
    <citation type="submission" date="2015-08" db="UniProtKB">
        <authorList>
            <consortium name="WormBaseParasite"/>
        </authorList>
    </citation>
    <scope>IDENTIFICATION</scope>
</reference>
<evidence type="ECO:0000313" key="3">
    <source>
        <dbReference type="WBParaSite" id="SSTP_0000302000.1"/>
    </source>
</evidence>
<dbReference type="STRING" id="6248.A0A0K0E0K7"/>
<sequence length="424" mass="48694">MDNNINFTNTKISDVQHSFISPTTATPVTFNLAPNNDDNNKPKGVGLTEVVKALDVLMIAIREQFNNFREKLQQINVSHIVITAAKRLRGVVYQRFYLFFLRFIRRRNLYEDKNQLNLWRDNIIAERMKYENDYVGETLNDITDILLNESFFYDNSSFHKYQIHPIRFENCNLVDLRKESIIKENVIKKNNSEFDDKYSLQSGETGQISQITETEAFKKINEMEAEIFRLKEEMKKIMGLSSIQCNSKNEDNHKNSIKRPCSSLDDGISITSSQHSPIISPRANEVTTNFIPPPPPLPCLATLKSTTNKDKLVTSKSKCQKIEEVPINKQSDDAFNKMDSCILLNEIQKVKLRKVSMNEIKDRKSKMVLTPSECSDVGSFLQQALYEKFKNVKSDAVSDTDSDSELSLWSDDGNNLDTEIQDTI</sequence>
<name>A0A0K0E0K7_STRER</name>
<evidence type="ECO:0000313" key="4">
    <source>
        <dbReference type="WBParaSite" id="TCONS_00012507.p1"/>
    </source>
</evidence>
<dbReference type="WBParaSite" id="TCONS_00012507.p1">
    <property type="protein sequence ID" value="TCONS_00012507.p1"/>
    <property type="gene ID" value="XLOC_008155"/>
</dbReference>
<proteinExistence type="predicted"/>
<accession>A0A0K0E0K7</accession>
<dbReference type="WBParaSite" id="SSTP_0000302000.1">
    <property type="protein sequence ID" value="SSTP_0000302000.1"/>
    <property type="gene ID" value="SSTP_0000302000"/>
</dbReference>